<dbReference type="InterPro" id="IPR036188">
    <property type="entry name" value="FAD/NAD-bd_sf"/>
</dbReference>
<dbReference type="PANTHER" id="PTHR46028:SF7">
    <property type="entry name" value="KYNURENINE 3-MONOOXYGENASE-RELATED"/>
    <property type="match status" value="1"/>
</dbReference>
<name>A0AAD3DDQ4_9CHLO</name>
<evidence type="ECO:0000313" key="3">
    <source>
        <dbReference type="EMBL" id="GFR39880.1"/>
    </source>
</evidence>
<proteinExistence type="predicted"/>
<keyword evidence="1" id="KW-0503">Monooxygenase</keyword>
<dbReference type="GO" id="GO:0004502">
    <property type="term" value="F:kynurenine 3-monooxygenase activity"/>
    <property type="evidence" value="ECO:0007669"/>
    <property type="project" value="TreeGrafter"/>
</dbReference>
<evidence type="ECO:0000259" key="2">
    <source>
        <dbReference type="Pfam" id="PF01494"/>
    </source>
</evidence>
<sequence>MQTQHKLKCSGSFGQARPRSLHHGHLCRLQHRTIRTTRHADVSSTGPAVEEGGSRGVSFSGWNGYNEAERYIREQNPYPRALSSVDDLPGGPYTGRKAVVVGAGPAGSTAAMFLARQGFMVEVYDRRPEPRNDMVDTGRAYIIILIPRGQAALKELGVKLPEDEHFRTLGTVSHNEKGKVRVSKEEGNVTFSRSSLSQWLIDTARSRYPGRIAFHFQSAAERIDLAEKKVVFSKTGGILAPSREVAYDLLVGADGVGSPVRAALCAQTAGFGVEVDDSGREYKVYMNLRGGRGVEPPEFRGRSGASLHLFTSDDPFTAFTAHSNPDGTYSGTFSLQTGGFRALHSPADYEAIMRAKFAGIPPEWLPAAAAQLAAAPANPAGKRVRVSRLYGPACVLLGDAAHAVTPVFGQGANSALESCLVLNKALTDSRGDLAAVPERFDELRRDDVHSLYELDRKAYSFFRRKGPFDPDFLQLLAHVLLGSLLSKVVPFLYGPKPALLRLGSGVSYSTITAAVRRDSLLAVGLGVLLLGALVGKLLRLF</sequence>
<comment type="caution">
    <text evidence="3">The sequence shown here is derived from an EMBL/GenBank/DDBJ whole genome shotgun (WGS) entry which is preliminary data.</text>
</comment>
<dbReference type="Proteomes" id="UP001054857">
    <property type="component" value="Unassembled WGS sequence"/>
</dbReference>
<dbReference type="PRINTS" id="PR00420">
    <property type="entry name" value="RNGMNOXGNASE"/>
</dbReference>
<dbReference type="GO" id="GO:0071949">
    <property type="term" value="F:FAD binding"/>
    <property type="evidence" value="ECO:0007669"/>
    <property type="project" value="InterPro"/>
</dbReference>
<reference evidence="3 4" key="1">
    <citation type="journal article" date="2021" name="Sci. Rep.">
        <title>Genome sequencing of the multicellular alga Astrephomene provides insights into convergent evolution of germ-soma differentiation.</title>
        <authorList>
            <person name="Yamashita S."/>
            <person name="Yamamoto K."/>
            <person name="Matsuzaki R."/>
            <person name="Suzuki S."/>
            <person name="Yamaguchi H."/>
            <person name="Hirooka S."/>
            <person name="Minakuchi Y."/>
            <person name="Miyagishima S."/>
            <person name="Kawachi M."/>
            <person name="Toyoda A."/>
            <person name="Nozaki H."/>
        </authorList>
    </citation>
    <scope>NUCLEOTIDE SEQUENCE [LARGE SCALE GENOMIC DNA]</scope>
    <source>
        <strain evidence="3 4">NIES-4017</strain>
    </source>
</reference>
<keyword evidence="1" id="KW-0560">Oxidoreductase</keyword>
<dbReference type="InterPro" id="IPR002938">
    <property type="entry name" value="FAD-bd"/>
</dbReference>
<evidence type="ECO:0000313" key="4">
    <source>
        <dbReference type="Proteomes" id="UP001054857"/>
    </source>
</evidence>
<evidence type="ECO:0000256" key="1">
    <source>
        <dbReference type="ARBA" id="ARBA00023033"/>
    </source>
</evidence>
<feature type="domain" description="FAD-binding" evidence="2">
    <location>
        <begin position="98"/>
        <end position="272"/>
    </location>
</feature>
<dbReference type="SUPFAM" id="SSF51905">
    <property type="entry name" value="FAD/NAD(P)-binding domain"/>
    <property type="match status" value="1"/>
</dbReference>
<dbReference type="EMBL" id="BMAR01000001">
    <property type="protein sequence ID" value="GFR39880.1"/>
    <property type="molecule type" value="Genomic_DNA"/>
</dbReference>
<gene>
    <name evidence="3" type="ORF">Agub_g382</name>
</gene>
<dbReference type="GO" id="GO:0070189">
    <property type="term" value="P:kynurenine metabolic process"/>
    <property type="evidence" value="ECO:0007669"/>
    <property type="project" value="TreeGrafter"/>
</dbReference>
<dbReference type="Pfam" id="PF01494">
    <property type="entry name" value="FAD_binding_3"/>
    <property type="match status" value="1"/>
</dbReference>
<organism evidence="3 4">
    <name type="scientific">Astrephomene gubernaculifera</name>
    <dbReference type="NCBI Taxonomy" id="47775"/>
    <lineage>
        <taxon>Eukaryota</taxon>
        <taxon>Viridiplantae</taxon>
        <taxon>Chlorophyta</taxon>
        <taxon>core chlorophytes</taxon>
        <taxon>Chlorophyceae</taxon>
        <taxon>CS clade</taxon>
        <taxon>Chlamydomonadales</taxon>
        <taxon>Astrephomenaceae</taxon>
        <taxon>Astrephomene</taxon>
    </lineage>
</organism>
<dbReference type="Gene3D" id="3.50.50.60">
    <property type="entry name" value="FAD/NAD(P)-binding domain"/>
    <property type="match status" value="1"/>
</dbReference>
<keyword evidence="4" id="KW-1185">Reference proteome</keyword>
<protein>
    <recommendedName>
        <fullName evidence="2">FAD-binding domain-containing protein</fullName>
    </recommendedName>
</protein>
<accession>A0AAD3DDQ4</accession>
<dbReference type="PANTHER" id="PTHR46028">
    <property type="entry name" value="KYNURENINE 3-MONOOXYGENASE"/>
    <property type="match status" value="1"/>
</dbReference>
<dbReference type="AlphaFoldDB" id="A0AAD3DDQ4"/>